<feature type="compositionally biased region" description="Basic residues" evidence="1">
    <location>
        <begin position="42"/>
        <end position="51"/>
    </location>
</feature>
<evidence type="ECO:0000256" key="1">
    <source>
        <dbReference type="SAM" id="MobiDB-lite"/>
    </source>
</evidence>
<accession>A0A8J6JUH7</accession>
<dbReference type="EMBL" id="WNTK01000361">
    <property type="protein sequence ID" value="KAG9470077.1"/>
    <property type="molecule type" value="Genomic_DNA"/>
</dbReference>
<reference evidence="2" key="1">
    <citation type="thesis" date="2020" institute="ProQuest LLC" country="789 East Eisenhower Parkway, Ann Arbor, MI, USA">
        <title>Comparative Genomics and Chromosome Evolution.</title>
        <authorList>
            <person name="Mudd A.B."/>
        </authorList>
    </citation>
    <scope>NUCLEOTIDE SEQUENCE</scope>
    <source>
        <strain evidence="2">HN-11 Male</strain>
        <tissue evidence="2">Kidney and liver</tissue>
    </source>
</reference>
<evidence type="ECO:0000313" key="3">
    <source>
        <dbReference type="Proteomes" id="UP000770717"/>
    </source>
</evidence>
<feature type="compositionally biased region" description="Polar residues" evidence="1">
    <location>
        <begin position="1"/>
        <end position="14"/>
    </location>
</feature>
<proteinExistence type="predicted"/>
<evidence type="ECO:0000313" key="2">
    <source>
        <dbReference type="EMBL" id="KAG9470077.1"/>
    </source>
</evidence>
<protein>
    <submittedName>
        <fullName evidence="2">Uncharacterized protein</fullName>
    </submittedName>
</protein>
<dbReference type="Proteomes" id="UP000770717">
    <property type="component" value="Unassembled WGS sequence"/>
</dbReference>
<feature type="compositionally biased region" description="Acidic residues" evidence="1">
    <location>
        <begin position="16"/>
        <end position="25"/>
    </location>
</feature>
<feature type="region of interest" description="Disordered" evidence="1">
    <location>
        <begin position="1"/>
        <end position="68"/>
    </location>
</feature>
<dbReference type="AlphaFoldDB" id="A0A8J6JUH7"/>
<sequence>MMFLTTSGDILQTNPDELEFPEEEEPQKGGKAVKRSAQGGKGSKRSAKGKKNSVVILPPRPPRMRKRRVVRSRAYISEQVDAGLLTLLQTKATEDGLNNYGRVVAAQVRRLPLHRRADFMAFALSSVEFFLPPYNPPALDILVSSLREVCTEQPGSSQSDDS</sequence>
<name>A0A8J6JUH7_ELECQ</name>
<keyword evidence="3" id="KW-1185">Reference proteome</keyword>
<organism evidence="2 3">
    <name type="scientific">Eleutherodactylus coqui</name>
    <name type="common">Puerto Rican coqui</name>
    <dbReference type="NCBI Taxonomy" id="57060"/>
    <lineage>
        <taxon>Eukaryota</taxon>
        <taxon>Metazoa</taxon>
        <taxon>Chordata</taxon>
        <taxon>Craniata</taxon>
        <taxon>Vertebrata</taxon>
        <taxon>Euteleostomi</taxon>
        <taxon>Amphibia</taxon>
        <taxon>Batrachia</taxon>
        <taxon>Anura</taxon>
        <taxon>Neobatrachia</taxon>
        <taxon>Hyloidea</taxon>
        <taxon>Eleutherodactylidae</taxon>
        <taxon>Eleutherodactylinae</taxon>
        <taxon>Eleutherodactylus</taxon>
        <taxon>Eleutherodactylus</taxon>
    </lineage>
</organism>
<comment type="caution">
    <text evidence="2">The sequence shown here is derived from an EMBL/GenBank/DDBJ whole genome shotgun (WGS) entry which is preliminary data.</text>
</comment>
<gene>
    <name evidence="2" type="ORF">GDO78_018931</name>
</gene>